<name>A0A9R0XG19_TRITD</name>
<reference evidence="2 3" key="1">
    <citation type="submission" date="2017-09" db="EMBL/GenBank/DDBJ databases">
        <authorList>
            <consortium name="International Durum Wheat Genome Sequencing Consortium (IDWGSC)"/>
            <person name="Milanesi L."/>
        </authorList>
    </citation>
    <scope>NUCLEOTIDE SEQUENCE [LARGE SCALE GENOMIC DNA]</scope>
    <source>
        <strain evidence="3">cv. Svevo</strain>
    </source>
</reference>
<feature type="compositionally biased region" description="Low complexity" evidence="1">
    <location>
        <begin position="1"/>
        <end position="14"/>
    </location>
</feature>
<evidence type="ECO:0000313" key="3">
    <source>
        <dbReference type="Proteomes" id="UP000324705"/>
    </source>
</evidence>
<accession>A0A9R0XG19</accession>
<proteinExistence type="predicted"/>
<sequence>MVARRSTSSMSTSGRNGGAPGRLSGQLDFLHGIVGALSSVRWKRRQTSGGEDPPPFRDSRAHEAAGGASTSRPQEIVPAE</sequence>
<dbReference type="EMBL" id="LT934120">
    <property type="protein sequence ID" value="VAI35930.1"/>
    <property type="molecule type" value="Genomic_DNA"/>
</dbReference>
<dbReference type="Proteomes" id="UP000324705">
    <property type="component" value="Chromosome 5B"/>
</dbReference>
<feature type="compositionally biased region" description="Basic and acidic residues" evidence="1">
    <location>
        <begin position="54"/>
        <end position="63"/>
    </location>
</feature>
<dbReference type="Gramene" id="TRITD5Bv1G187670.2">
    <property type="protein sequence ID" value="TRITD5Bv1G187670.2"/>
    <property type="gene ID" value="TRITD5Bv1G187670"/>
</dbReference>
<feature type="region of interest" description="Disordered" evidence="1">
    <location>
        <begin position="1"/>
        <end position="26"/>
    </location>
</feature>
<organism evidence="2 3">
    <name type="scientific">Triticum turgidum subsp. durum</name>
    <name type="common">Durum wheat</name>
    <name type="synonym">Triticum durum</name>
    <dbReference type="NCBI Taxonomy" id="4567"/>
    <lineage>
        <taxon>Eukaryota</taxon>
        <taxon>Viridiplantae</taxon>
        <taxon>Streptophyta</taxon>
        <taxon>Embryophyta</taxon>
        <taxon>Tracheophyta</taxon>
        <taxon>Spermatophyta</taxon>
        <taxon>Magnoliopsida</taxon>
        <taxon>Liliopsida</taxon>
        <taxon>Poales</taxon>
        <taxon>Poaceae</taxon>
        <taxon>BOP clade</taxon>
        <taxon>Pooideae</taxon>
        <taxon>Triticodae</taxon>
        <taxon>Triticeae</taxon>
        <taxon>Triticinae</taxon>
        <taxon>Triticum</taxon>
    </lineage>
</organism>
<gene>
    <name evidence="2" type="ORF">TRITD_5Bv1G187670</name>
</gene>
<dbReference type="AlphaFoldDB" id="A0A9R0XG19"/>
<evidence type="ECO:0000256" key="1">
    <source>
        <dbReference type="SAM" id="MobiDB-lite"/>
    </source>
</evidence>
<protein>
    <submittedName>
        <fullName evidence="2">Uncharacterized protein</fullName>
    </submittedName>
</protein>
<keyword evidence="3" id="KW-1185">Reference proteome</keyword>
<evidence type="ECO:0000313" key="2">
    <source>
        <dbReference type="EMBL" id="VAI35930.1"/>
    </source>
</evidence>
<feature type="region of interest" description="Disordered" evidence="1">
    <location>
        <begin position="40"/>
        <end position="80"/>
    </location>
</feature>